<sequence>LLEVANKKAISHKSVLDGKLATKTSFTVQPSVHQEEDRTDVTLYKSMKNYILTPEQLNEHGYPLAHPEKPGKAVVFTTEEKKSPAASCRICCRCGVEYMVTQSGCSIRQEECVHHWGRLRRQRGAV</sequence>
<dbReference type="AlphaFoldDB" id="A0A2G9SEL4"/>
<feature type="non-terminal residue" evidence="2">
    <location>
        <position position="1"/>
    </location>
</feature>
<name>A0A2G9SEL4_AQUCT</name>
<proteinExistence type="predicted"/>
<dbReference type="Pfam" id="PF15870">
    <property type="entry name" value="EloA-BP1"/>
    <property type="match status" value="1"/>
</dbReference>
<feature type="domain" description="RNA exonuclease 1 homolog-like" evidence="1">
    <location>
        <begin position="5"/>
        <end position="80"/>
    </location>
</feature>
<dbReference type="EMBL" id="KV924990">
    <property type="protein sequence ID" value="PIO38599.1"/>
    <property type="molecule type" value="Genomic_DNA"/>
</dbReference>
<reference evidence="2" key="1">
    <citation type="submission" date="2017-08" db="EMBL/GenBank/DDBJ databases">
        <title>Assembly of the North American Bullfrog Genome.</title>
        <authorList>
            <person name="Warren R.L."/>
            <person name="Vandervalk B.P."/>
            <person name="Kucuk E."/>
            <person name="Birol I."/>
            <person name="Helbing C."/>
            <person name="Pandoh P."/>
            <person name="Behsaz B."/>
            <person name="Mohamadi H."/>
            <person name="Chu J."/>
            <person name="Jackman S."/>
            <person name="Hammond S.A."/>
            <person name="Veldhoen N."/>
            <person name="Kirk H."/>
            <person name="Zhao Y."/>
            <person name="Coope R."/>
            <person name="Pleasance S."/>
            <person name="Moore R."/>
            <person name="Holt R."/>
        </authorList>
    </citation>
    <scope>NUCLEOTIDE SEQUENCE</scope>
    <source>
        <strain evidence="2">Bruno</strain>
        <tissue evidence="2">Liver</tissue>
    </source>
</reference>
<dbReference type="OrthoDB" id="206335at2759"/>
<accession>A0A2G9SEL4</accession>
<dbReference type="InterPro" id="IPR031736">
    <property type="entry name" value="REXO1-like_dom"/>
</dbReference>
<evidence type="ECO:0000259" key="1">
    <source>
        <dbReference type="Pfam" id="PF15870"/>
    </source>
</evidence>
<organism evidence="2">
    <name type="scientific">Aquarana catesbeiana</name>
    <name type="common">American bullfrog</name>
    <name type="synonym">Rana catesbeiana</name>
    <dbReference type="NCBI Taxonomy" id="8400"/>
    <lineage>
        <taxon>Eukaryota</taxon>
        <taxon>Metazoa</taxon>
        <taxon>Chordata</taxon>
        <taxon>Craniata</taxon>
        <taxon>Vertebrata</taxon>
        <taxon>Euteleostomi</taxon>
        <taxon>Amphibia</taxon>
        <taxon>Batrachia</taxon>
        <taxon>Anura</taxon>
        <taxon>Neobatrachia</taxon>
        <taxon>Ranoidea</taxon>
        <taxon>Ranidae</taxon>
        <taxon>Aquarana</taxon>
    </lineage>
</organism>
<protein>
    <recommendedName>
        <fullName evidence="1">RNA exonuclease 1 homolog-like domain-containing protein</fullName>
    </recommendedName>
</protein>
<gene>
    <name evidence="2" type="ORF">AB205_0141430</name>
</gene>
<evidence type="ECO:0000313" key="2">
    <source>
        <dbReference type="EMBL" id="PIO38599.1"/>
    </source>
</evidence>